<protein>
    <recommendedName>
        <fullName evidence="4">Transglycosylase</fullName>
    </recommendedName>
</protein>
<evidence type="ECO:0008006" key="4">
    <source>
        <dbReference type="Google" id="ProtNLM"/>
    </source>
</evidence>
<reference evidence="2 3" key="1">
    <citation type="journal article" date="2019" name="Int. J. Syst. Evol. Microbiol.">
        <title>The Global Catalogue of Microorganisms (GCM) 10K type strain sequencing project: providing services to taxonomists for standard genome sequencing and annotation.</title>
        <authorList>
            <consortium name="The Broad Institute Genomics Platform"/>
            <consortium name="The Broad Institute Genome Sequencing Center for Infectious Disease"/>
            <person name="Wu L."/>
            <person name="Ma J."/>
        </authorList>
    </citation>
    <scope>NUCLEOTIDE SEQUENCE [LARGE SCALE GENOMIC DNA]</scope>
    <source>
        <strain evidence="2 3">JCM 15591</strain>
    </source>
</reference>
<organism evidence="2 3">
    <name type="scientific">Nostocoides vanveenii</name>
    <dbReference type="NCBI Taxonomy" id="330835"/>
    <lineage>
        <taxon>Bacteria</taxon>
        <taxon>Bacillati</taxon>
        <taxon>Actinomycetota</taxon>
        <taxon>Actinomycetes</taxon>
        <taxon>Micrococcales</taxon>
        <taxon>Intrasporangiaceae</taxon>
        <taxon>Nostocoides</taxon>
    </lineage>
</organism>
<dbReference type="RefSeq" id="WP_324388068.1">
    <property type="nucleotide sequence ID" value="NZ_BAAAPN010000011.1"/>
</dbReference>
<accession>A0ABN2K1Q7</accession>
<comment type="caution">
    <text evidence="2">The sequence shown here is derived from an EMBL/GenBank/DDBJ whole genome shotgun (WGS) entry which is preliminary data.</text>
</comment>
<dbReference type="EMBL" id="BAAAPN010000011">
    <property type="protein sequence ID" value="GAA1746529.1"/>
    <property type="molecule type" value="Genomic_DNA"/>
</dbReference>
<evidence type="ECO:0000313" key="2">
    <source>
        <dbReference type="EMBL" id="GAA1746529.1"/>
    </source>
</evidence>
<gene>
    <name evidence="2" type="ORF">GCM10009810_03850</name>
</gene>
<feature type="transmembrane region" description="Helical" evidence="1">
    <location>
        <begin position="6"/>
        <end position="23"/>
    </location>
</feature>
<keyword evidence="1" id="KW-0472">Membrane</keyword>
<evidence type="ECO:0000256" key="1">
    <source>
        <dbReference type="SAM" id="Phobius"/>
    </source>
</evidence>
<keyword evidence="3" id="KW-1185">Reference proteome</keyword>
<feature type="transmembrane region" description="Helical" evidence="1">
    <location>
        <begin position="64"/>
        <end position="84"/>
    </location>
</feature>
<sequence length="92" mass="9418">MLTAIIGAIIGGLIIGALARLALPGKQNISMAVTIIIGILGSLITTLILSTVFDYKNASGGAPWLAWLISIAVAAGLIVAYGNFAGGRQIRR</sequence>
<dbReference type="Proteomes" id="UP001501475">
    <property type="component" value="Unassembled WGS sequence"/>
</dbReference>
<proteinExistence type="predicted"/>
<keyword evidence="1" id="KW-1133">Transmembrane helix</keyword>
<keyword evidence="1" id="KW-0812">Transmembrane</keyword>
<feature type="transmembrane region" description="Helical" evidence="1">
    <location>
        <begin position="30"/>
        <end position="52"/>
    </location>
</feature>
<name>A0ABN2K1Q7_9MICO</name>
<evidence type="ECO:0000313" key="3">
    <source>
        <dbReference type="Proteomes" id="UP001501475"/>
    </source>
</evidence>